<dbReference type="SUPFAM" id="SSF53850">
    <property type="entry name" value="Periplasmic binding protein-like II"/>
    <property type="match status" value="1"/>
</dbReference>
<gene>
    <name evidence="2" type="ORF">FE240_14730</name>
</gene>
<feature type="signal peptide" evidence="1">
    <location>
        <begin position="1"/>
        <end position="19"/>
    </location>
</feature>
<dbReference type="Gene3D" id="3.40.190.10">
    <property type="entry name" value="Periplasmic binding protein-like II"/>
    <property type="match status" value="2"/>
</dbReference>
<reference evidence="2 3" key="1">
    <citation type="submission" date="2019-05" db="EMBL/GenBank/DDBJ databases">
        <title>OXA-830, a novel chromosomally encoded expanded-spectrum class D beta-lactamase in Aeromonas simiae.</title>
        <authorList>
            <person name="Zhou W."/>
            <person name="Chen Q."/>
        </authorList>
    </citation>
    <scope>NUCLEOTIDE SEQUENCE [LARGE SCALE GENOMIC DNA]</scope>
    <source>
        <strain evidence="2 3">A6</strain>
    </source>
</reference>
<accession>A0A5J6WXA2</accession>
<dbReference type="EMBL" id="CP040449">
    <property type="protein sequence ID" value="QFI55829.1"/>
    <property type="molecule type" value="Genomic_DNA"/>
</dbReference>
<evidence type="ECO:0000256" key="1">
    <source>
        <dbReference type="SAM" id="SignalP"/>
    </source>
</evidence>
<sequence length="283" mass="32283">MTRLITMLALVFVASVASATPLKLPYLPNPEENYELGLLKLALSYSEEPYQFSFAAEEQNDESRIAEIERGGLDLFWAATNQDLERRLLPVRIPLYKGLLGHRLLVIRQQDAARFAPIRTLDELARLKAGQGRFWTDTRILREAGLNVVTAVKTASLYPMLDGGRFDYYPRGAGEALRELDEQRGFPLMVEPHLLLIYKMPLYFFVSQHNAQLAQRIEQGLEQAIADGSFDRYFYAHPAIKAVLQGSNMKQRTAIYLDNPDLPASTPLQRAELWFDYTREVTE</sequence>
<keyword evidence="1" id="KW-0732">Signal</keyword>
<evidence type="ECO:0000313" key="3">
    <source>
        <dbReference type="Proteomes" id="UP000594034"/>
    </source>
</evidence>
<dbReference type="KEGG" id="asim:FE240_14730"/>
<organism evidence="2 3">
    <name type="scientific">Aeromonas simiae</name>
    <dbReference type="NCBI Taxonomy" id="218936"/>
    <lineage>
        <taxon>Bacteria</taxon>
        <taxon>Pseudomonadati</taxon>
        <taxon>Pseudomonadota</taxon>
        <taxon>Gammaproteobacteria</taxon>
        <taxon>Aeromonadales</taxon>
        <taxon>Aeromonadaceae</taxon>
        <taxon>Aeromonas</taxon>
    </lineage>
</organism>
<evidence type="ECO:0000313" key="2">
    <source>
        <dbReference type="EMBL" id="QFI55829.1"/>
    </source>
</evidence>
<name>A0A5J6WXA2_9GAMM</name>
<dbReference type="AlphaFoldDB" id="A0A5J6WXA2"/>
<proteinExistence type="predicted"/>
<dbReference type="Proteomes" id="UP000594034">
    <property type="component" value="Chromosome"/>
</dbReference>
<dbReference type="RefSeq" id="WP_193001964.1">
    <property type="nucleotide sequence ID" value="NZ_CP040449.1"/>
</dbReference>
<protein>
    <submittedName>
        <fullName evidence="2">Amino acid ABC transporter substrate-binding protein</fullName>
    </submittedName>
</protein>
<feature type="chain" id="PRO_5023889237" evidence="1">
    <location>
        <begin position="20"/>
        <end position="283"/>
    </location>
</feature>
<keyword evidence="3" id="KW-1185">Reference proteome</keyword>